<comment type="cofactor">
    <cofactor evidence="1">
        <name>pyrroloquinoline quinone</name>
        <dbReference type="ChEBI" id="CHEBI:58442"/>
    </cofactor>
</comment>
<proteinExistence type="inferred from homology"/>
<evidence type="ECO:0000313" key="7">
    <source>
        <dbReference type="EMBL" id="BAM86159.1"/>
    </source>
</evidence>
<dbReference type="GO" id="GO:0016491">
    <property type="term" value="F:oxidoreductase activity"/>
    <property type="evidence" value="ECO:0007669"/>
    <property type="project" value="UniProtKB-KW"/>
</dbReference>
<dbReference type="EMBL" id="AP012603">
    <property type="protein sequence ID" value="BAM86159.1"/>
    <property type="molecule type" value="Genomic_DNA"/>
</dbReference>
<dbReference type="Proteomes" id="UP000011841">
    <property type="component" value="Chromosome"/>
</dbReference>
<dbReference type="Pfam" id="PF13360">
    <property type="entry name" value="PQQ_2"/>
    <property type="match status" value="1"/>
</dbReference>
<feature type="domain" description="Pyrrolo-quinoline quinone repeat" evidence="5">
    <location>
        <begin position="43"/>
        <end position="362"/>
    </location>
</feature>
<dbReference type="eggNOG" id="COG4993">
    <property type="taxonomic scope" value="Bacteria"/>
</dbReference>
<dbReference type="InterPro" id="IPR011047">
    <property type="entry name" value="Quinoprotein_ADH-like_sf"/>
</dbReference>
<evidence type="ECO:0000256" key="1">
    <source>
        <dbReference type="ARBA" id="ARBA00001931"/>
    </source>
</evidence>
<dbReference type="HOGENOM" id="CLU_018478_0_0_5"/>
<feature type="chain" id="PRO_5004061918" evidence="4">
    <location>
        <begin position="30"/>
        <end position="573"/>
    </location>
</feature>
<dbReference type="PANTHER" id="PTHR32303">
    <property type="entry name" value="QUINOPROTEIN ALCOHOL DEHYDROGENASE (CYTOCHROME C)"/>
    <property type="match status" value="1"/>
</dbReference>
<evidence type="ECO:0000259" key="5">
    <source>
        <dbReference type="Pfam" id="PF01011"/>
    </source>
</evidence>
<reference evidence="7 8" key="1">
    <citation type="journal article" date="2013" name="Appl. Environ. Microbiol.">
        <title>Genome analysis suggests that the soil oligotrophic bacterium Agromonas oligotrophica (Bradyrhizobium oligotrophicum) is a nitrogen-fixing symbiont of Aeschynomene indica.</title>
        <authorList>
            <person name="Okubo T."/>
            <person name="Fukushima S."/>
            <person name="Itakura M."/>
            <person name="Oshima K."/>
            <person name="Longtonglang A."/>
            <person name="Teaumroong N."/>
            <person name="Mitsui H."/>
            <person name="Hattori M."/>
            <person name="Hattori R."/>
            <person name="Hattori T."/>
            <person name="Minamisawa K."/>
        </authorList>
    </citation>
    <scope>NUCLEOTIDE SEQUENCE [LARGE SCALE GENOMIC DNA]</scope>
    <source>
        <strain evidence="7 8">S58</strain>
    </source>
</reference>
<protein>
    <submittedName>
        <fullName evidence="7">Quinoprotein ethanol dehydrogenase</fullName>
    </submittedName>
</protein>
<sequence length="573" mass="61786">MMKQRKRLAGPIALAITTTLAASAASAQAVDTARIEAGGQNDWLTYHGSYKSYHYSPLAQINASNVGNLGVAWIHIPGRSTRGLQSMPLAADGVLYYTGSYSRVFALNGATGEVIWSYFPELDEALVARQTHSPYNRGVAIGEGKVFVGTMDGRLIALDMKTGKLAWETKLLDSQKLTVGFTGAPLYANGNVVIGAQGGEWPGRGPIFGVNAASGAKKWEFLTVAGTEEAQKTWGNDSWRTGGGGGWMPGTYDSETSTIWWGTANPAPLYDWSGGDWKTQGARPGDNLYTSSVIGLDVDSGKLKFYHQELPHDAWDFDSAVGEFLMLDRDGKKLTVHPNKSGYIFVYDREAKVQNVWRITENSNFVKNIDPKTGELIGRRDFTAGKVSEPLCPHISGGVSWNAGAYNPKTGLYYKLGQEWCMTLDIVKTTPVVAPQAQLNIGANFTIAKPPSGEIYGHLDARDPVTGAKKWEVRFPEPPLASVLSTGGNLVFVPDSRGTVHAYDAENGTELWNHSDGTGHQGGIISYAVNGKQYIAITAGFGGMAADDYAPTFGGVYKSMPRDDGALIVYSLK</sequence>
<keyword evidence="4" id="KW-0732">Signal</keyword>
<dbReference type="Gene3D" id="2.140.10.10">
    <property type="entry name" value="Quinoprotein alcohol dehydrogenase-like superfamily"/>
    <property type="match status" value="1"/>
</dbReference>
<accession>M4Z045</accession>
<name>M4Z045_9BRAD</name>
<evidence type="ECO:0000256" key="3">
    <source>
        <dbReference type="ARBA" id="ARBA00023002"/>
    </source>
</evidence>
<dbReference type="KEGG" id="aol:S58_01390"/>
<dbReference type="Pfam" id="PF01011">
    <property type="entry name" value="PQQ"/>
    <property type="match status" value="1"/>
</dbReference>
<dbReference type="PATRIC" id="fig|1245469.3.peg.145"/>
<dbReference type="STRING" id="1245469.S58_01390"/>
<dbReference type="OrthoDB" id="9794322at2"/>
<dbReference type="GeneID" id="301814161"/>
<dbReference type="InterPro" id="IPR002372">
    <property type="entry name" value="PQQ_rpt_dom"/>
</dbReference>
<feature type="domain" description="Pyrrolo-quinoline quinone repeat" evidence="6">
    <location>
        <begin position="456"/>
        <end position="517"/>
    </location>
</feature>
<dbReference type="InterPro" id="IPR018391">
    <property type="entry name" value="PQQ_b-propeller_rpt"/>
</dbReference>
<feature type="signal peptide" evidence="4">
    <location>
        <begin position="1"/>
        <end position="29"/>
    </location>
</feature>
<dbReference type="PANTHER" id="PTHR32303:SF20">
    <property type="entry name" value="QUINOPROTEIN ETHANOL DEHYDROGENASE"/>
    <property type="match status" value="1"/>
</dbReference>
<dbReference type="SUPFAM" id="SSF50998">
    <property type="entry name" value="Quinoprotein alcohol dehydrogenase-like"/>
    <property type="match status" value="1"/>
</dbReference>
<evidence type="ECO:0000256" key="4">
    <source>
        <dbReference type="SAM" id="SignalP"/>
    </source>
</evidence>
<keyword evidence="8" id="KW-1185">Reference proteome</keyword>
<dbReference type="RefSeq" id="WP_015663301.1">
    <property type="nucleotide sequence ID" value="NC_020453.1"/>
</dbReference>
<comment type="similarity">
    <text evidence="2">Belongs to the bacterial PQQ dehydrogenase family.</text>
</comment>
<organism evidence="7 8">
    <name type="scientific">Bradyrhizobium oligotrophicum S58</name>
    <dbReference type="NCBI Taxonomy" id="1245469"/>
    <lineage>
        <taxon>Bacteria</taxon>
        <taxon>Pseudomonadati</taxon>
        <taxon>Pseudomonadota</taxon>
        <taxon>Alphaproteobacteria</taxon>
        <taxon>Hyphomicrobiales</taxon>
        <taxon>Nitrobacteraceae</taxon>
        <taxon>Bradyrhizobium</taxon>
    </lineage>
</organism>
<evidence type="ECO:0000259" key="6">
    <source>
        <dbReference type="Pfam" id="PF13360"/>
    </source>
</evidence>
<dbReference type="AlphaFoldDB" id="M4Z045"/>
<evidence type="ECO:0000256" key="2">
    <source>
        <dbReference type="ARBA" id="ARBA00008156"/>
    </source>
</evidence>
<keyword evidence="3" id="KW-0560">Oxidoreductase</keyword>
<evidence type="ECO:0000313" key="8">
    <source>
        <dbReference type="Proteomes" id="UP000011841"/>
    </source>
</evidence>
<gene>
    <name evidence="7" type="ORF">S58_01390</name>
</gene>
<dbReference type="SMART" id="SM00564">
    <property type="entry name" value="PQQ"/>
    <property type="match status" value="5"/>
</dbReference>